<accession>A0A183FLR7</accession>
<dbReference type="WBParaSite" id="HPBE_0000823601-mRNA-1">
    <property type="protein sequence ID" value="HPBE_0000823601-mRNA-1"/>
    <property type="gene ID" value="HPBE_0000823601"/>
</dbReference>
<dbReference type="Proteomes" id="UP000050761">
    <property type="component" value="Unassembled WGS sequence"/>
</dbReference>
<dbReference type="EMBL" id="UZAH01026094">
    <property type="protein sequence ID" value="VDO75499.1"/>
    <property type="molecule type" value="Genomic_DNA"/>
</dbReference>
<evidence type="ECO:0000313" key="4">
    <source>
        <dbReference type="WBParaSite" id="HPBE_0000823601-mRNA-1"/>
    </source>
</evidence>
<evidence type="ECO:0000313" key="2">
    <source>
        <dbReference type="EMBL" id="VDO75499.1"/>
    </source>
</evidence>
<reference evidence="2 3" key="1">
    <citation type="submission" date="2018-11" db="EMBL/GenBank/DDBJ databases">
        <authorList>
            <consortium name="Pathogen Informatics"/>
        </authorList>
    </citation>
    <scope>NUCLEOTIDE SEQUENCE [LARGE SCALE GENOMIC DNA]</scope>
</reference>
<organism evidence="3 4">
    <name type="scientific">Heligmosomoides polygyrus</name>
    <name type="common">Parasitic roundworm</name>
    <dbReference type="NCBI Taxonomy" id="6339"/>
    <lineage>
        <taxon>Eukaryota</taxon>
        <taxon>Metazoa</taxon>
        <taxon>Ecdysozoa</taxon>
        <taxon>Nematoda</taxon>
        <taxon>Chromadorea</taxon>
        <taxon>Rhabditida</taxon>
        <taxon>Rhabditina</taxon>
        <taxon>Rhabditomorpha</taxon>
        <taxon>Strongyloidea</taxon>
        <taxon>Heligmosomidae</taxon>
        <taxon>Heligmosomoides</taxon>
    </lineage>
</organism>
<dbReference type="OrthoDB" id="5900765at2759"/>
<name>A0A183FLR7_HELPZ</name>
<sequence length="119" mass="13230">MLADFDRVCGNVELQLSPTQTMLMRNGRVSDAPFSLNGTKTPRNALHRHPLDESRHLVDSAVCQENTRTPTNVFFGLLRESPERPICSSWPSSEEDPLEHSGARQGRMETLLAPTGASR</sequence>
<accession>A0A3P7YF27</accession>
<feature type="region of interest" description="Disordered" evidence="1">
    <location>
        <begin position="33"/>
        <end position="52"/>
    </location>
</feature>
<protein>
    <submittedName>
        <fullName evidence="2 4">Uncharacterized protein</fullName>
    </submittedName>
</protein>
<dbReference type="AlphaFoldDB" id="A0A183FLR7"/>
<evidence type="ECO:0000313" key="3">
    <source>
        <dbReference type="Proteomes" id="UP000050761"/>
    </source>
</evidence>
<proteinExistence type="predicted"/>
<keyword evidence="3" id="KW-1185">Reference proteome</keyword>
<reference evidence="4" key="2">
    <citation type="submission" date="2019-09" db="UniProtKB">
        <authorList>
            <consortium name="WormBaseParasite"/>
        </authorList>
    </citation>
    <scope>IDENTIFICATION</scope>
</reference>
<evidence type="ECO:0000256" key="1">
    <source>
        <dbReference type="SAM" id="MobiDB-lite"/>
    </source>
</evidence>
<feature type="region of interest" description="Disordered" evidence="1">
    <location>
        <begin position="84"/>
        <end position="119"/>
    </location>
</feature>
<gene>
    <name evidence="2" type="ORF">HPBE_LOCUS8237</name>
</gene>